<dbReference type="InterPro" id="IPR036768">
    <property type="entry name" value="PolIII_chi_sf"/>
</dbReference>
<sequence>MRADFYLIAKPRFRDEPLLLVCELAKKALAAGQPMLVLARDMAQAEQLDDLMWSFDPDAYVPHQIAGAGFDDEGDDGGEDEADVLIAPPEADVPLRPLVLNLRDAAVEGAFQRVLEVVPADESARGPLRERWTQYKARGLDLKKYDM</sequence>
<dbReference type="Proteomes" id="UP001589898">
    <property type="component" value="Unassembled WGS sequence"/>
</dbReference>
<dbReference type="RefSeq" id="WP_189497303.1">
    <property type="nucleotide sequence ID" value="NZ_BMZT01000006.1"/>
</dbReference>
<evidence type="ECO:0000313" key="1">
    <source>
        <dbReference type="EMBL" id="MFC0717996.1"/>
    </source>
</evidence>
<dbReference type="SUPFAM" id="SSF102400">
    <property type="entry name" value="DNA polymerase III chi subunit"/>
    <property type="match status" value="1"/>
</dbReference>
<protein>
    <submittedName>
        <fullName evidence="1">DNA polymerase III subunit chi</fullName>
    </submittedName>
</protein>
<name>A0ABV6SX25_9GAMM</name>
<keyword evidence="2" id="KW-1185">Reference proteome</keyword>
<gene>
    <name evidence="1" type="ORF">ACFFFU_09580</name>
</gene>
<dbReference type="EMBL" id="JBHLTF010000030">
    <property type="protein sequence ID" value="MFC0717996.1"/>
    <property type="molecule type" value="Genomic_DNA"/>
</dbReference>
<dbReference type="PANTHER" id="PTHR38767">
    <property type="entry name" value="DNA POLYMERASE III SUBUNIT CHI"/>
    <property type="match status" value="1"/>
</dbReference>
<dbReference type="PANTHER" id="PTHR38767:SF1">
    <property type="entry name" value="DNA POLYMERASE III SUBUNIT CHI"/>
    <property type="match status" value="1"/>
</dbReference>
<dbReference type="Gene3D" id="3.40.50.10110">
    <property type="entry name" value="DNA polymerase III subunit chi"/>
    <property type="match status" value="1"/>
</dbReference>
<dbReference type="InterPro" id="IPR007459">
    <property type="entry name" value="DNA_pol3_chi"/>
</dbReference>
<comment type="caution">
    <text evidence="1">The sequence shown here is derived from an EMBL/GenBank/DDBJ whole genome shotgun (WGS) entry which is preliminary data.</text>
</comment>
<dbReference type="Pfam" id="PF04364">
    <property type="entry name" value="DNA_pol3_chi"/>
    <property type="match status" value="1"/>
</dbReference>
<evidence type="ECO:0000313" key="2">
    <source>
        <dbReference type="Proteomes" id="UP001589898"/>
    </source>
</evidence>
<organism evidence="1 2">
    <name type="scientific">Luteimonas padinae</name>
    <dbReference type="NCBI Taxonomy" id="1714359"/>
    <lineage>
        <taxon>Bacteria</taxon>
        <taxon>Pseudomonadati</taxon>
        <taxon>Pseudomonadota</taxon>
        <taxon>Gammaproteobacteria</taxon>
        <taxon>Lysobacterales</taxon>
        <taxon>Lysobacteraceae</taxon>
        <taxon>Luteimonas</taxon>
    </lineage>
</organism>
<accession>A0ABV6SX25</accession>
<proteinExistence type="predicted"/>
<reference evidence="1 2" key="1">
    <citation type="submission" date="2024-09" db="EMBL/GenBank/DDBJ databases">
        <authorList>
            <person name="Sun Q."/>
            <person name="Mori K."/>
        </authorList>
    </citation>
    <scope>NUCLEOTIDE SEQUENCE [LARGE SCALE GENOMIC DNA]</scope>
    <source>
        <strain evidence="1 2">KCTC 52403</strain>
    </source>
</reference>